<keyword evidence="2" id="KW-1185">Reference proteome</keyword>
<name>A0A8H5CJI6_9AGAR</name>
<dbReference type="EMBL" id="JAACJM010000153">
    <property type="protein sequence ID" value="KAF5342890.1"/>
    <property type="molecule type" value="Genomic_DNA"/>
</dbReference>
<dbReference type="OrthoDB" id="57939at2759"/>
<organism evidence="1 2">
    <name type="scientific">Tetrapyrgos nigripes</name>
    <dbReference type="NCBI Taxonomy" id="182062"/>
    <lineage>
        <taxon>Eukaryota</taxon>
        <taxon>Fungi</taxon>
        <taxon>Dikarya</taxon>
        <taxon>Basidiomycota</taxon>
        <taxon>Agaricomycotina</taxon>
        <taxon>Agaricomycetes</taxon>
        <taxon>Agaricomycetidae</taxon>
        <taxon>Agaricales</taxon>
        <taxon>Marasmiineae</taxon>
        <taxon>Marasmiaceae</taxon>
        <taxon>Tetrapyrgos</taxon>
    </lineage>
</organism>
<sequence>MKFQASCQTSYTDSVLALTSEEGVGLMLGGGMSCLPDSRVEIDAKITSGYFSTRKDGKELTPEELRKTVGRGWEVED</sequence>
<comment type="caution">
    <text evidence="1">The sequence shown here is derived from an EMBL/GenBank/DDBJ whole genome shotgun (WGS) entry which is preliminary data.</text>
</comment>
<evidence type="ECO:0000313" key="2">
    <source>
        <dbReference type="Proteomes" id="UP000559256"/>
    </source>
</evidence>
<reference evidence="1 2" key="1">
    <citation type="journal article" date="2020" name="ISME J.">
        <title>Uncovering the hidden diversity of litter-decomposition mechanisms in mushroom-forming fungi.</title>
        <authorList>
            <person name="Floudas D."/>
            <person name="Bentzer J."/>
            <person name="Ahren D."/>
            <person name="Johansson T."/>
            <person name="Persson P."/>
            <person name="Tunlid A."/>
        </authorList>
    </citation>
    <scope>NUCLEOTIDE SEQUENCE [LARGE SCALE GENOMIC DNA]</scope>
    <source>
        <strain evidence="1 2">CBS 291.85</strain>
    </source>
</reference>
<evidence type="ECO:0000313" key="1">
    <source>
        <dbReference type="EMBL" id="KAF5342890.1"/>
    </source>
</evidence>
<dbReference type="Proteomes" id="UP000559256">
    <property type="component" value="Unassembled WGS sequence"/>
</dbReference>
<proteinExistence type="predicted"/>
<dbReference type="PROSITE" id="PS51257">
    <property type="entry name" value="PROKAR_LIPOPROTEIN"/>
    <property type="match status" value="1"/>
</dbReference>
<protein>
    <submittedName>
        <fullName evidence="1">Uncharacterized protein</fullName>
    </submittedName>
</protein>
<gene>
    <name evidence="1" type="ORF">D9758_015407</name>
</gene>
<accession>A0A8H5CJI6</accession>
<dbReference type="AlphaFoldDB" id="A0A8H5CJI6"/>